<accession>A0A1Y6C780</accession>
<dbReference type="Gene3D" id="1.50.10.10">
    <property type="match status" value="1"/>
</dbReference>
<dbReference type="Pfam" id="PF00723">
    <property type="entry name" value="Glyco_hydro_15"/>
    <property type="match status" value="1"/>
</dbReference>
<dbReference type="InterPro" id="IPR012341">
    <property type="entry name" value="6hp_glycosidase-like_sf"/>
</dbReference>
<evidence type="ECO:0000313" key="4">
    <source>
        <dbReference type="Proteomes" id="UP000192917"/>
    </source>
</evidence>
<dbReference type="InterPro" id="IPR045582">
    <property type="entry name" value="Trehalase-like_N"/>
</dbReference>
<dbReference type="Proteomes" id="UP000192917">
    <property type="component" value="Unassembled WGS sequence"/>
</dbReference>
<dbReference type="InterPro" id="IPR011613">
    <property type="entry name" value="GH15-like"/>
</dbReference>
<dbReference type="Pfam" id="PF19291">
    <property type="entry name" value="TREH_N"/>
    <property type="match status" value="1"/>
</dbReference>
<keyword evidence="4" id="KW-1185">Reference proteome</keyword>
<organism evidence="3 4">
    <name type="scientific">Tistlia consotensis USBA 355</name>
    <dbReference type="NCBI Taxonomy" id="560819"/>
    <lineage>
        <taxon>Bacteria</taxon>
        <taxon>Pseudomonadati</taxon>
        <taxon>Pseudomonadota</taxon>
        <taxon>Alphaproteobacteria</taxon>
        <taxon>Rhodospirillales</taxon>
        <taxon>Rhodovibrionaceae</taxon>
        <taxon>Tistlia</taxon>
    </lineage>
</organism>
<evidence type="ECO:0000259" key="2">
    <source>
        <dbReference type="Pfam" id="PF19291"/>
    </source>
</evidence>
<dbReference type="STRING" id="560819.SAMN05428998_116124"/>
<reference evidence="3 4" key="1">
    <citation type="submission" date="2017-04" db="EMBL/GenBank/DDBJ databases">
        <authorList>
            <person name="Afonso C.L."/>
            <person name="Miller P.J."/>
            <person name="Scott M.A."/>
            <person name="Spackman E."/>
            <person name="Goraichik I."/>
            <person name="Dimitrov K.M."/>
            <person name="Suarez D.L."/>
            <person name="Swayne D.E."/>
        </authorList>
    </citation>
    <scope>NUCLEOTIDE SEQUENCE [LARGE SCALE GENOMIC DNA]</scope>
    <source>
        <strain evidence="3 4">USBA 355</strain>
    </source>
</reference>
<feature type="domain" description="GH15-like" evidence="1">
    <location>
        <begin position="220"/>
        <end position="582"/>
    </location>
</feature>
<dbReference type="InterPro" id="IPR008928">
    <property type="entry name" value="6-hairpin_glycosidase_sf"/>
</dbReference>
<gene>
    <name evidence="3" type="ORF">SAMN05428998_116124</name>
</gene>
<feature type="domain" description="Trehalase-like N-terminal" evidence="2">
    <location>
        <begin position="8"/>
        <end position="155"/>
    </location>
</feature>
<dbReference type="PANTHER" id="PTHR31616">
    <property type="entry name" value="TREHALASE"/>
    <property type="match status" value="1"/>
</dbReference>
<name>A0A1Y6C780_9PROT</name>
<dbReference type="EMBL" id="FWZX01000016">
    <property type="protein sequence ID" value="SMF46775.1"/>
    <property type="molecule type" value="Genomic_DNA"/>
</dbReference>
<dbReference type="GO" id="GO:0005975">
    <property type="term" value="P:carbohydrate metabolic process"/>
    <property type="evidence" value="ECO:0007669"/>
    <property type="project" value="InterPro"/>
</dbReference>
<dbReference type="SUPFAM" id="SSF48208">
    <property type="entry name" value="Six-hairpin glycosidases"/>
    <property type="match status" value="1"/>
</dbReference>
<dbReference type="PANTHER" id="PTHR31616:SF0">
    <property type="entry name" value="GLUCAN 1,4-ALPHA-GLUCOSIDASE"/>
    <property type="match status" value="1"/>
</dbReference>
<evidence type="ECO:0000259" key="1">
    <source>
        <dbReference type="Pfam" id="PF00723"/>
    </source>
</evidence>
<proteinExistence type="predicted"/>
<dbReference type="GO" id="GO:0004553">
    <property type="term" value="F:hydrolase activity, hydrolyzing O-glycosyl compounds"/>
    <property type="evidence" value="ECO:0007669"/>
    <property type="project" value="UniProtKB-ARBA"/>
</dbReference>
<evidence type="ECO:0000313" key="3">
    <source>
        <dbReference type="EMBL" id="SMF46775.1"/>
    </source>
</evidence>
<dbReference type="RefSeq" id="WP_085124218.1">
    <property type="nucleotide sequence ID" value="NZ_FWZX01000016.1"/>
</dbReference>
<protein>
    <submittedName>
        <fullName evidence="3">Pentatricopeptide repeat domain-containing protein (PPR motif)</fullName>
    </submittedName>
</protein>
<sequence>MISLDLVVIGNCGFGALIDRQARIIWACLPRFDGDPFFSALLSDHGEPENGFWSIELAELDSSEQRYRRNSAVLETVLRDAQGGAVRITDFAPRFRHYDRMFRPPTLVRKVERIAGTPRIRVRLRPTSEFGTARPAVTRGSNHMRFVTGHSVMRLTTDAPLTYVASEQPFALERPLHFLLGPDESLTASVAGTAQEFLTETERYWSDWARQLSIPFEWQEAVVRAAITLKLCSFDETGGILAAMTTSVPEAPGSGRNWDYRYCWLRDSFYTVHALNRLGATRTMEGFLSYIANIVAGWSGGDLQPVFGIGLETDLSERQVDSLAGYRGMGPVRIGNDAFRQAQNDGYGSVILASAQSFFDIRVGKPGDVSLFRLLERLGEEAARLWDAPDAGLWELRTRKSVHTYSSLLCWAGCDRLALIARQLGLEPEARRWGETAAGIKAGVLERAWNERRGAFVQTFGGEDADASLLLMPYLGFLDASDPRFAGTLAFIEQELKRGPYLFRYSAPDDFGSPDTAFNVCTFWYIDALAAVGRVEEARALFEDMLACRNHVGLLSEDLHPETRELWGNFPQTYSMVGIINSATRLSKSWEEAF</sequence>
<dbReference type="AlphaFoldDB" id="A0A1Y6C780"/>